<dbReference type="AlphaFoldDB" id="A0A4V2UIY4"/>
<dbReference type="InterPro" id="IPR025500">
    <property type="entry name" value="DUF4390"/>
</dbReference>
<proteinExistence type="predicted"/>
<protein>
    <submittedName>
        <fullName evidence="1">Uncharacterized protein DUF4390</fullName>
    </submittedName>
</protein>
<gene>
    <name evidence="1" type="ORF">EDC30_103232</name>
</gene>
<accession>A0A4V2UIY4</accession>
<dbReference type="EMBL" id="SLZQ01000003">
    <property type="protein sequence ID" value="TCS37940.1"/>
    <property type="molecule type" value="Genomic_DNA"/>
</dbReference>
<sequence>MLSAGLLAAPSLHAAEVTIEQSQLEATDDGYRLASVFSFELKRVLEDALNRGVPLYFTTDVEITRPRWYWFDENAVRASHTIRLSYNVLTRQYYAAAAGSLRQTFASLEDALSLVRRPPRWQVADRDALKPGATYQVSLRMRLDVTQLPKPFQVNAMNDSDWRLSSDWRTFTYKAE</sequence>
<evidence type="ECO:0000313" key="2">
    <source>
        <dbReference type="Proteomes" id="UP000295382"/>
    </source>
</evidence>
<comment type="caution">
    <text evidence="1">The sequence shown here is derived from an EMBL/GenBank/DDBJ whole genome shotgun (WGS) entry which is preliminary data.</text>
</comment>
<reference evidence="1 2" key="1">
    <citation type="submission" date="2019-03" db="EMBL/GenBank/DDBJ databases">
        <title>Genomic Encyclopedia of Type Strains, Phase IV (KMG-IV): sequencing the most valuable type-strain genomes for metagenomic binning, comparative biology and taxonomic classification.</title>
        <authorList>
            <person name="Goeker M."/>
        </authorList>
    </citation>
    <scope>NUCLEOTIDE SEQUENCE [LARGE SCALE GENOMIC DNA]</scope>
    <source>
        <strain evidence="1 2">DSM 7445</strain>
    </source>
</reference>
<name>A0A4V2UIY4_PAULE</name>
<organism evidence="1 2">
    <name type="scientific">Paucimonas lemoignei</name>
    <name type="common">Pseudomonas lemoignei</name>
    <dbReference type="NCBI Taxonomy" id="29443"/>
    <lineage>
        <taxon>Bacteria</taxon>
        <taxon>Pseudomonadati</taxon>
        <taxon>Pseudomonadota</taxon>
        <taxon>Betaproteobacteria</taxon>
        <taxon>Burkholderiales</taxon>
        <taxon>Burkholderiaceae</taxon>
        <taxon>Paucimonas</taxon>
    </lineage>
</organism>
<evidence type="ECO:0000313" key="1">
    <source>
        <dbReference type="EMBL" id="TCS37940.1"/>
    </source>
</evidence>
<keyword evidence="2" id="KW-1185">Reference proteome</keyword>
<dbReference type="OrthoDB" id="5298153at2"/>
<dbReference type="Pfam" id="PF14334">
    <property type="entry name" value="DUF4390"/>
    <property type="match status" value="1"/>
</dbReference>
<dbReference type="Proteomes" id="UP000295382">
    <property type="component" value="Unassembled WGS sequence"/>
</dbReference>